<organism evidence="1 2">
    <name type="scientific">Portunus trituberculatus</name>
    <name type="common">Swimming crab</name>
    <name type="synonym">Neptunus trituberculatus</name>
    <dbReference type="NCBI Taxonomy" id="210409"/>
    <lineage>
        <taxon>Eukaryota</taxon>
        <taxon>Metazoa</taxon>
        <taxon>Ecdysozoa</taxon>
        <taxon>Arthropoda</taxon>
        <taxon>Crustacea</taxon>
        <taxon>Multicrustacea</taxon>
        <taxon>Malacostraca</taxon>
        <taxon>Eumalacostraca</taxon>
        <taxon>Eucarida</taxon>
        <taxon>Decapoda</taxon>
        <taxon>Pleocyemata</taxon>
        <taxon>Brachyura</taxon>
        <taxon>Eubrachyura</taxon>
        <taxon>Portunoidea</taxon>
        <taxon>Portunidae</taxon>
        <taxon>Portuninae</taxon>
        <taxon>Portunus</taxon>
    </lineage>
</organism>
<comment type="caution">
    <text evidence="1">The sequence shown here is derived from an EMBL/GenBank/DDBJ whole genome shotgun (WGS) entry which is preliminary data.</text>
</comment>
<name>A0A5B7GAL4_PORTR</name>
<sequence>MKCLFVFSDISITKCGVVGIKVSQEVDWNVLSKEFTEVRDGYVRSCWWLIECSYDKFSCWRVYFDCKEIRDVLPLLRM</sequence>
<dbReference type="AlphaFoldDB" id="A0A5B7GAL4"/>
<protein>
    <submittedName>
        <fullName evidence="1">Uncharacterized protein</fullName>
    </submittedName>
</protein>
<evidence type="ECO:0000313" key="1">
    <source>
        <dbReference type="EMBL" id="MPC54536.1"/>
    </source>
</evidence>
<gene>
    <name evidence="1" type="ORF">E2C01_048457</name>
</gene>
<reference evidence="1 2" key="1">
    <citation type="submission" date="2019-05" db="EMBL/GenBank/DDBJ databases">
        <title>Another draft genome of Portunus trituberculatus and its Hox gene families provides insights of decapod evolution.</title>
        <authorList>
            <person name="Jeong J.-H."/>
            <person name="Song I."/>
            <person name="Kim S."/>
            <person name="Choi T."/>
            <person name="Kim D."/>
            <person name="Ryu S."/>
            <person name="Kim W."/>
        </authorList>
    </citation>
    <scope>NUCLEOTIDE SEQUENCE [LARGE SCALE GENOMIC DNA]</scope>
    <source>
        <tissue evidence="1">Muscle</tissue>
    </source>
</reference>
<accession>A0A5B7GAL4</accession>
<proteinExistence type="predicted"/>
<evidence type="ECO:0000313" key="2">
    <source>
        <dbReference type="Proteomes" id="UP000324222"/>
    </source>
</evidence>
<keyword evidence="2" id="KW-1185">Reference proteome</keyword>
<dbReference type="Proteomes" id="UP000324222">
    <property type="component" value="Unassembled WGS sequence"/>
</dbReference>
<dbReference type="EMBL" id="VSRR010012432">
    <property type="protein sequence ID" value="MPC54536.1"/>
    <property type="molecule type" value="Genomic_DNA"/>
</dbReference>